<feature type="region of interest" description="Disordered" evidence="1">
    <location>
        <begin position="104"/>
        <end position="169"/>
    </location>
</feature>
<accession>A0A7R8YYU4</accession>
<name>A0A7R8YYU4_HERIL</name>
<evidence type="ECO:0000256" key="1">
    <source>
        <dbReference type="SAM" id="MobiDB-lite"/>
    </source>
</evidence>
<organism evidence="2 3">
    <name type="scientific">Hermetia illucens</name>
    <name type="common">Black soldier fly</name>
    <dbReference type="NCBI Taxonomy" id="343691"/>
    <lineage>
        <taxon>Eukaryota</taxon>
        <taxon>Metazoa</taxon>
        <taxon>Ecdysozoa</taxon>
        <taxon>Arthropoda</taxon>
        <taxon>Hexapoda</taxon>
        <taxon>Insecta</taxon>
        <taxon>Pterygota</taxon>
        <taxon>Neoptera</taxon>
        <taxon>Endopterygota</taxon>
        <taxon>Diptera</taxon>
        <taxon>Brachycera</taxon>
        <taxon>Stratiomyomorpha</taxon>
        <taxon>Stratiomyidae</taxon>
        <taxon>Hermetiinae</taxon>
        <taxon>Hermetia</taxon>
    </lineage>
</organism>
<feature type="compositionally biased region" description="Low complexity" evidence="1">
    <location>
        <begin position="126"/>
        <end position="157"/>
    </location>
</feature>
<feature type="region of interest" description="Disordered" evidence="1">
    <location>
        <begin position="51"/>
        <end position="84"/>
    </location>
</feature>
<evidence type="ECO:0000313" key="2">
    <source>
        <dbReference type="EMBL" id="CAD7087120.1"/>
    </source>
</evidence>
<protein>
    <submittedName>
        <fullName evidence="2">Uncharacterized protein</fullName>
    </submittedName>
</protein>
<sequence>MVNAVMDAIALLSSLATDLDLMLNDLRSSPNSRFIQPSSVIRSNQSVSIVTSANRSNQDHHHQQNYQHQCHQQHRQQRQDEQDHRPFGRHQQYFNLLPLPASKLPSVTSSTSSTVEKESNAGGNATSVGGTNIGSSSSSASGNANNSRSGITSSSSSQRPTAFLRDTTATTIQQNLLW</sequence>
<dbReference type="EMBL" id="LR899012">
    <property type="protein sequence ID" value="CAD7087120.1"/>
    <property type="molecule type" value="Genomic_DNA"/>
</dbReference>
<dbReference type="InParanoid" id="A0A7R8YYU4"/>
<keyword evidence="3" id="KW-1185">Reference proteome</keyword>
<evidence type="ECO:0000313" key="3">
    <source>
        <dbReference type="Proteomes" id="UP000594454"/>
    </source>
</evidence>
<proteinExistence type="predicted"/>
<gene>
    <name evidence="2" type="ORF">HERILL_LOCUS9844</name>
</gene>
<dbReference type="OrthoDB" id="21085at2759"/>
<dbReference type="AlphaFoldDB" id="A0A7R8YYU4"/>
<dbReference type="Proteomes" id="UP000594454">
    <property type="component" value="Chromosome 4"/>
</dbReference>
<reference evidence="2 3" key="1">
    <citation type="submission" date="2020-11" db="EMBL/GenBank/DDBJ databases">
        <authorList>
            <person name="Wallbank WR R."/>
            <person name="Pardo Diaz C."/>
            <person name="Kozak K."/>
            <person name="Martin S."/>
            <person name="Jiggins C."/>
            <person name="Moest M."/>
            <person name="Warren A I."/>
            <person name="Generalovic N T."/>
            <person name="Byers J.R.P. K."/>
            <person name="Montejo-Kovacevich G."/>
            <person name="Yen C E."/>
        </authorList>
    </citation>
    <scope>NUCLEOTIDE SEQUENCE [LARGE SCALE GENOMIC DNA]</scope>
</reference>